<dbReference type="Pfam" id="PF01244">
    <property type="entry name" value="Peptidase_M19"/>
    <property type="match status" value="1"/>
</dbReference>
<dbReference type="InterPro" id="IPR032466">
    <property type="entry name" value="Metal_Hydrolase"/>
</dbReference>
<dbReference type="STRING" id="1464122.SAMN05421737_103166"/>
<dbReference type="Proteomes" id="UP000242662">
    <property type="component" value="Unassembled WGS sequence"/>
</dbReference>
<evidence type="ECO:0000313" key="2">
    <source>
        <dbReference type="Proteomes" id="UP000242662"/>
    </source>
</evidence>
<dbReference type="AlphaFoldDB" id="A0A1G6HBY2"/>
<dbReference type="SUPFAM" id="SSF51556">
    <property type="entry name" value="Metallo-dependent hydrolases"/>
    <property type="match status" value="1"/>
</dbReference>
<dbReference type="EMBL" id="FMYM01000003">
    <property type="protein sequence ID" value="SDB91772.1"/>
    <property type="molecule type" value="Genomic_DNA"/>
</dbReference>
<dbReference type="InterPro" id="IPR008257">
    <property type="entry name" value="Pept_M19"/>
</dbReference>
<sequence length="308" mass="34300">MFPIVDTHCDALCKLATGTAQSFVNDPTLETNLERLQRGRVRCQLFALYVPPSVKQENMFAMVRKQIAAFHQAVLTCPNMVHIRSLSEIATLKDGQIGAGLTLEGMDAIGRDRAQLSWLYEQGILAIGLTWNDANMCADGIGEKRGAGLTSYGESVIDENNTRGVVNDVSHLSVRAFWDVMAQSKKTMASHSNAYTVCPHRRNLRDDQLDALIKTDSFIGLVFYPPFVTNKDEACLDDLLPHIDHIGSRGGIKHIGFGSDFDGIDTYVTGLSHAGCYDTLINHLLKFYREEEVRGFCSRNFMEKVVRH</sequence>
<dbReference type="PANTHER" id="PTHR10443:SF12">
    <property type="entry name" value="DIPEPTIDASE"/>
    <property type="match status" value="1"/>
</dbReference>
<keyword evidence="2" id="KW-1185">Reference proteome</keyword>
<organism evidence="1 2">
    <name type="scientific">Shouchella lonarensis</name>
    <dbReference type="NCBI Taxonomy" id="1464122"/>
    <lineage>
        <taxon>Bacteria</taxon>
        <taxon>Bacillati</taxon>
        <taxon>Bacillota</taxon>
        <taxon>Bacilli</taxon>
        <taxon>Bacillales</taxon>
        <taxon>Bacillaceae</taxon>
        <taxon>Shouchella</taxon>
    </lineage>
</organism>
<dbReference type="PROSITE" id="PS51365">
    <property type="entry name" value="RENAL_DIPEPTIDASE_2"/>
    <property type="match status" value="1"/>
</dbReference>
<dbReference type="CDD" id="cd01301">
    <property type="entry name" value="rDP_like"/>
    <property type="match status" value="1"/>
</dbReference>
<proteinExistence type="predicted"/>
<dbReference type="PANTHER" id="PTHR10443">
    <property type="entry name" value="MICROSOMAL DIPEPTIDASE"/>
    <property type="match status" value="1"/>
</dbReference>
<evidence type="ECO:0000313" key="1">
    <source>
        <dbReference type="EMBL" id="SDB91772.1"/>
    </source>
</evidence>
<reference evidence="2" key="1">
    <citation type="submission" date="2016-09" db="EMBL/GenBank/DDBJ databases">
        <authorList>
            <person name="Varghese N."/>
            <person name="Submissions S."/>
        </authorList>
    </citation>
    <scope>NUCLEOTIDE SEQUENCE [LARGE SCALE GENOMIC DNA]</scope>
    <source>
        <strain evidence="2">25nlg</strain>
    </source>
</reference>
<dbReference type="GO" id="GO:0070573">
    <property type="term" value="F:metallodipeptidase activity"/>
    <property type="evidence" value="ECO:0007669"/>
    <property type="project" value="InterPro"/>
</dbReference>
<protein>
    <submittedName>
        <fullName evidence="1">Dipeptidase. Metallo peptidase. MEROPS family M19</fullName>
    </submittedName>
</protein>
<dbReference type="GO" id="GO:0006508">
    <property type="term" value="P:proteolysis"/>
    <property type="evidence" value="ECO:0007669"/>
    <property type="project" value="InterPro"/>
</dbReference>
<dbReference type="Gene3D" id="3.20.20.140">
    <property type="entry name" value="Metal-dependent hydrolases"/>
    <property type="match status" value="1"/>
</dbReference>
<dbReference type="OrthoDB" id="9804920at2"/>
<accession>A0A1G6HBY2</accession>
<dbReference type="RefSeq" id="WP_090775015.1">
    <property type="nucleotide sequence ID" value="NZ_FMYM01000003.1"/>
</dbReference>
<gene>
    <name evidence="1" type="ORF">SAMN05421737_103166</name>
</gene>
<name>A0A1G6HBY2_9BACI</name>